<dbReference type="InterPro" id="IPR003812">
    <property type="entry name" value="Fido"/>
</dbReference>
<dbReference type="NCBIfam" id="TIGR01550">
    <property type="entry name" value="DOC_P1"/>
    <property type="match status" value="1"/>
</dbReference>
<dbReference type="PANTHER" id="PTHR39426">
    <property type="entry name" value="HOMOLOGY TO DEATH-ON-CURING PROTEIN OF PHAGE P1"/>
    <property type="match status" value="1"/>
</dbReference>
<accession>A0A6H2EIL5</accession>
<dbReference type="KEGG" id="arca:HC352_01975"/>
<dbReference type="RefSeq" id="WP_168917349.1">
    <property type="nucleotide sequence ID" value="NZ_CP050804.1"/>
</dbReference>
<dbReference type="SUPFAM" id="SSF140931">
    <property type="entry name" value="Fic-like"/>
    <property type="match status" value="1"/>
</dbReference>
<name>A0A6H2EIL5_9ACTO</name>
<dbReference type="EMBL" id="CP050804">
    <property type="protein sequence ID" value="QJC21408.1"/>
    <property type="molecule type" value="Genomic_DNA"/>
</dbReference>
<protein>
    <submittedName>
        <fullName evidence="2">Type II toxin-antitoxin system death-on-curing family toxin</fullName>
    </submittedName>
</protein>
<dbReference type="InterPro" id="IPR006440">
    <property type="entry name" value="Doc"/>
</dbReference>
<reference evidence="2 3" key="1">
    <citation type="submission" date="2020-03" db="EMBL/GenBank/DDBJ databases">
        <title>Complete genome of Arcanobacterium buesumensis sp. nov. strain 2701.</title>
        <authorList>
            <person name="Borowiak M."/>
            <person name="Alssahen M."/>
            <person name="Laemmler C."/>
            <person name="Malorny B."/>
            <person name="Hassan A."/>
            <person name="Prenger-Berninghoff E."/>
            <person name="Ploetz M."/>
            <person name="Abdulmawjood A."/>
        </authorList>
    </citation>
    <scope>NUCLEOTIDE SEQUENCE [LARGE SCALE GENOMIC DNA]</scope>
    <source>
        <strain evidence="2 3">2701</strain>
    </source>
</reference>
<evidence type="ECO:0000259" key="1">
    <source>
        <dbReference type="PROSITE" id="PS51459"/>
    </source>
</evidence>
<dbReference type="PIRSF" id="PIRSF018297">
    <property type="entry name" value="Doc"/>
    <property type="match status" value="1"/>
</dbReference>
<dbReference type="InterPro" id="IPR036597">
    <property type="entry name" value="Fido-like_dom_sf"/>
</dbReference>
<dbReference type="PROSITE" id="PS51459">
    <property type="entry name" value="FIDO"/>
    <property type="match status" value="1"/>
</dbReference>
<dbReference type="InterPro" id="IPR053737">
    <property type="entry name" value="Type_II_TA_Toxin"/>
</dbReference>
<dbReference type="PANTHER" id="PTHR39426:SF1">
    <property type="entry name" value="HOMOLOGY TO DEATH-ON-CURING PROTEIN OF PHAGE P1"/>
    <property type="match status" value="1"/>
</dbReference>
<dbReference type="AlphaFoldDB" id="A0A6H2EIL5"/>
<dbReference type="GO" id="GO:0016301">
    <property type="term" value="F:kinase activity"/>
    <property type="evidence" value="ECO:0007669"/>
    <property type="project" value="InterPro"/>
</dbReference>
<keyword evidence="3" id="KW-1185">Reference proteome</keyword>
<feature type="domain" description="Fido" evidence="1">
    <location>
        <begin position="4"/>
        <end position="121"/>
    </location>
</feature>
<evidence type="ECO:0000313" key="3">
    <source>
        <dbReference type="Proteomes" id="UP000502298"/>
    </source>
</evidence>
<dbReference type="Pfam" id="PF02661">
    <property type="entry name" value="Fic"/>
    <property type="match status" value="1"/>
</dbReference>
<sequence>MKVISRAQVEHVHTYLINRFGGINGLRDESLLESALATPFQTFDHYPLYPDPIRRAAKLAHSLISNHPFIDGNKRTGVTIMGIYLKLEGFELTATNEELIELGLKIATHAELSYVNDWLGSHTARIH</sequence>
<evidence type="ECO:0000313" key="2">
    <source>
        <dbReference type="EMBL" id="QJC21408.1"/>
    </source>
</evidence>
<dbReference type="Gene3D" id="1.20.120.1870">
    <property type="entry name" value="Fic/DOC protein, Fido domain"/>
    <property type="match status" value="1"/>
</dbReference>
<proteinExistence type="predicted"/>
<organism evidence="2 3">
    <name type="scientific">Arcanobacterium buesumense</name>
    <dbReference type="NCBI Taxonomy" id="2722751"/>
    <lineage>
        <taxon>Bacteria</taxon>
        <taxon>Bacillati</taxon>
        <taxon>Actinomycetota</taxon>
        <taxon>Actinomycetes</taxon>
        <taxon>Actinomycetales</taxon>
        <taxon>Actinomycetaceae</taxon>
        <taxon>Arcanobacterium</taxon>
    </lineage>
</organism>
<gene>
    <name evidence="2" type="ORF">HC352_01975</name>
</gene>
<dbReference type="Proteomes" id="UP000502298">
    <property type="component" value="Chromosome"/>
</dbReference>